<feature type="modified residue" description="4-aspartylphosphate" evidence="1">
    <location>
        <position position="54"/>
    </location>
</feature>
<dbReference type="InterPro" id="IPR001789">
    <property type="entry name" value="Sig_transdc_resp-reg_receiver"/>
</dbReference>
<evidence type="ECO:0000313" key="4">
    <source>
        <dbReference type="Proteomes" id="UP000275401"/>
    </source>
</evidence>
<dbReference type="Gene3D" id="3.40.50.2300">
    <property type="match status" value="1"/>
</dbReference>
<dbReference type="EMBL" id="RIBZ01000312">
    <property type="protein sequence ID" value="RNG18428.1"/>
    <property type="molecule type" value="Genomic_DNA"/>
</dbReference>
<dbReference type="Proteomes" id="UP000275401">
    <property type="component" value="Unassembled WGS sequence"/>
</dbReference>
<gene>
    <name evidence="3" type="ORF">EEJ42_26485</name>
</gene>
<dbReference type="PROSITE" id="PS50110">
    <property type="entry name" value="RESPONSE_REGULATORY"/>
    <property type="match status" value="1"/>
</dbReference>
<keyword evidence="1" id="KW-0597">Phosphoprotein</keyword>
<reference evidence="3 4" key="1">
    <citation type="submission" date="2018-11" db="EMBL/GenBank/DDBJ databases">
        <title>The Potential of Streptomyces as Biocontrol Agents against the Tomato grey mould, Botrytis cinerea (Gray mold) Frontiers in Microbiology.</title>
        <authorList>
            <person name="Li D."/>
        </authorList>
    </citation>
    <scope>NUCLEOTIDE SEQUENCE [LARGE SCALE GENOMIC DNA]</scope>
    <source>
        <strain evidence="3 4">NEAU-LD23</strain>
    </source>
</reference>
<protein>
    <submittedName>
        <fullName evidence="3">DNA-binding response regulator</fullName>
    </submittedName>
</protein>
<dbReference type="InterPro" id="IPR011006">
    <property type="entry name" value="CheY-like_superfamily"/>
</dbReference>
<proteinExistence type="predicted"/>
<sequence length="115" mass="12669">MQRVLVVEHHTQVLSALADLVIEEPGLELSGIAGSAREAISLAREMQPDVVLIDVDEPGWKAQGLDRLIGDLLPQARIVRLTAVSDPYLECLESPTNTPSILKTEIREFLRSITE</sequence>
<organism evidence="3 4">
    <name type="scientific">Streptomyces botrytidirepellens</name>
    <dbReference type="NCBI Taxonomy" id="2486417"/>
    <lineage>
        <taxon>Bacteria</taxon>
        <taxon>Bacillati</taxon>
        <taxon>Actinomycetota</taxon>
        <taxon>Actinomycetes</taxon>
        <taxon>Kitasatosporales</taxon>
        <taxon>Streptomycetaceae</taxon>
        <taxon>Streptomyces</taxon>
    </lineage>
</organism>
<evidence type="ECO:0000259" key="2">
    <source>
        <dbReference type="PROSITE" id="PS50110"/>
    </source>
</evidence>
<dbReference type="GO" id="GO:0003677">
    <property type="term" value="F:DNA binding"/>
    <property type="evidence" value="ECO:0007669"/>
    <property type="project" value="UniProtKB-KW"/>
</dbReference>
<name>A0A3M8VL90_9ACTN</name>
<dbReference type="SUPFAM" id="SSF52172">
    <property type="entry name" value="CheY-like"/>
    <property type="match status" value="1"/>
</dbReference>
<evidence type="ECO:0000313" key="3">
    <source>
        <dbReference type="EMBL" id="RNG18428.1"/>
    </source>
</evidence>
<evidence type="ECO:0000256" key="1">
    <source>
        <dbReference type="PROSITE-ProRule" id="PRU00169"/>
    </source>
</evidence>
<accession>A0A3M8VL90</accession>
<dbReference type="RefSeq" id="WP_123103634.1">
    <property type="nucleotide sequence ID" value="NZ_RIBZ01000312.1"/>
</dbReference>
<dbReference type="GO" id="GO:0000160">
    <property type="term" value="P:phosphorelay signal transduction system"/>
    <property type="evidence" value="ECO:0007669"/>
    <property type="project" value="InterPro"/>
</dbReference>
<keyword evidence="4" id="KW-1185">Reference proteome</keyword>
<feature type="domain" description="Response regulatory" evidence="2">
    <location>
        <begin position="3"/>
        <end position="115"/>
    </location>
</feature>
<comment type="caution">
    <text evidence="3">The sequence shown here is derived from an EMBL/GenBank/DDBJ whole genome shotgun (WGS) entry which is preliminary data.</text>
</comment>
<keyword evidence="3" id="KW-0238">DNA-binding</keyword>
<dbReference type="AlphaFoldDB" id="A0A3M8VL90"/>